<keyword evidence="2" id="KW-0812">Transmembrane</keyword>
<dbReference type="EMBL" id="JAEEGA010000021">
    <property type="protein sequence ID" value="MBP1043992.1"/>
    <property type="molecule type" value="Genomic_DNA"/>
</dbReference>
<evidence type="ECO:0000256" key="2">
    <source>
        <dbReference type="SAM" id="Phobius"/>
    </source>
</evidence>
<protein>
    <submittedName>
        <fullName evidence="3">Uncharacterized protein</fullName>
    </submittedName>
</protein>
<reference evidence="3" key="1">
    <citation type="submission" date="2020-12" db="EMBL/GenBank/DDBJ databases">
        <title>Vagococcus allomyrinae sp. nov. and Enterococcus lavae sp. nov., isolated from the larvae of Allomyrina dichotoma.</title>
        <authorList>
            <person name="Lee S.D."/>
        </authorList>
    </citation>
    <scope>NUCLEOTIDE SEQUENCE</scope>
    <source>
        <strain evidence="3">BWB3-3</strain>
    </source>
</reference>
<dbReference type="RefSeq" id="WP_209532014.1">
    <property type="nucleotide sequence ID" value="NZ_JAEEGA010000021.1"/>
</dbReference>
<accession>A0A940SU74</accession>
<feature type="transmembrane region" description="Helical" evidence="2">
    <location>
        <begin position="6"/>
        <end position="25"/>
    </location>
</feature>
<dbReference type="AlphaFoldDB" id="A0A940SU74"/>
<comment type="caution">
    <text evidence="3">The sequence shown here is derived from an EMBL/GenBank/DDBJ whole genome shotgun (WGS) entry which is preliminary data.</text>
</comment>
<name>A0A940SU74_9ENTE</name>
<proteinExistence type="predicted"/>
<keyword evidence="2" id="KW-1133">Transmembrane helix</keyword>
<sequence length="82" mass="9100">MKNNNLLITMAIICIVFASLGWFITGQTTIISEAQQDQRATTPVLANIKTNDSLNDPSDRLTGYKSNHHRSNGQHCDEQAIN</sequence>
<dbReference type="Proteomes" id="UP000674938">
    <property type="component" value="Unassembled WGS sequence"/>
</dbReference>
<keyword evidence="2" id="KW-0472">Membrane</keyword>
<gene>
    <name evidence="3" type="ORF">I6N95_23565</name>
</gene>
<evidence type="ECO:0000313" key="4">
    <source>
        <dbReference type="Proteomes" id="UP000674938"/>
    </source>
</evidence>
<feature type="region of interest" description="Disordered" evidence="1">
    <location>
        <begin position="49"/>
        <end position="82"/>
    </location>
</feature>
<organism evidence="3 4">
    <name type="scientific">Vagococcus allomyrinae</name>
    <dbReference type="NCBI Taxonomy" id="2794353"/>
    <lineage>
        <taxon>Bacteria</taxon>
        <taxon>Bacillati</taxon>
        <taxon>Bacillota</taxon>
        <taxon>Bacilli</taxon>
        <taxon>Lactobacillales</taxon>
        <taxon>Enterococcaceae</taxon>
        <taxon>Vagococcus</taxon>
    </lineage>
</organism>
<evidence type="ECO:0000256" key="1">
    <source>
        <dbReference type="SAM" id="MobiDB-lite"/>
    </source>
</evidence>
<evidence type="ECO:0000313" key="3">
    <source>
        <dbReference type="EMBL" id="MBP1043992.1"/>
    </source>
</evidence>
<keyword evidence="4" id="KW-1185">Reference proteome</keyword>